<proteinExistence type="predicted"/>
<dbReference type="AlphaFoldDB" id="A0ABD3P9N6"/>
<comment type="caution">
    <text evidence="1">The sequence shown here is derived from an EMBL/GenBank/DDBJ whole genome shotgun (WGS) entry which is preliminary data.</text>
</comment>
<protein>
    <submittedName>
        <fullName evidence="1">Uncharacterized protein</fullName>
    </submittedName>
</protein>
<evidence type="ECO:0000313" key="2">
    <source>
        <dbReference type="Proteomes" id="UP001530400"/>
    </source>
</evidence>
<gene>
    <name evidence="1" type="ORF">ACHAWO_011251</name>
</gene>
<reference evidence="1 2" key="1">
    <citation type="submission" date="2024-10" db="EMBL/GenBank/DDBJ databases">
        <title>Updated reference genomes for cyclostephanoid diatoms.</title>
        <authorList>
            <person name="Roberts W.R."/>
            <person name="Alverson A.J."/>
        </authorList>
    </citation>
    <scope>NUCLEOTIDE SEQUENCE [LARGE SCALE GENOMIC DNA]</scope>
    <source>
        <strain evidence="1 2">AJA010-31</strain>
    </source>
</reference>
<dbReference type="Proteomes" id="UP001530400">
    <property type="component" value="Unassembled WGS sequence"/>
</dbReference>
<sequence>MPIDQDAEYYSVAIIGSSGGGTATLGHSDPVELLTTIHRELLRVCEEVSAAPSCVNDGAARKRRVCLGLSHAIFISLCDGGGFDAVGEEDWQSNVDVSKGPEATLYTVGFDQSNEISADDLIDRFQVDKLATGPLSKVNTRVKQLDGELASDIQSEESKIRGIISTSSKPSLFHETLTRASLKSLPMAGSGGTSLSILASTYDMKIIGNSGGSVATTTLTKARGWGERFGCGVGYEV</sequence>
<name>A0ABD3P9N6_9STRA</name>
<accession>A0ABD3P9N6</accession>
<evidence type="ECO:0000313" key="1">
    <source>
        <dbReference type="EMBL" id="KAL3784959.1"/>
    </source>
</evidence>
<keyword evidence="2" id="KW-1185">Reference proteome</keyword>
<dbReference type="EMBL" id="JALLPJ020000709">
    <property type="protein sequence ID" value="KAL3784959.1"/>
    <property type="molecule type" value="Genomic_DNA"/>
</dbReference>
<organism evidence="1 2">
    <name type="scientific">Cyclotella atomus</name>
    <dbReference type="NCBI Taxonomy" id="382360"/>
    <lineage>
        <taxon>Eukaryota</taxon>
        <taxon>Sar</taxon>
        <taxon>Stramenopiles</taxon>
        <taxon>Ochrophyta</taxon>
        <taxon>Bacillariophyta</taxon>
        <taxon>Coscinodiscophyceae</taxon>
        <taxon>Thalassiosirophycidae</taxon>
        <taxon>Stephanodiscales</taxon>
        <taxon>Stephanodiscaceae</taxon>
        <taxon>Cyclotella</taxon>
    </lineage>
</organism>